<protein>
    <submittedName>
        <fullName evidence="2">Uncharacterized protein</fullName>
    </submittedName>
</protein>
<feature type="region of interest" description="Disordered" evidence="1">
    <location>
        <begin position="520"/>
        <end position="551"/>
    </location>
</feature>
<feature type="compositionally biased region" description="Pro residues" evidence="1">
    <location>
        <begin position="520"/>
        <end position="530"/>
    </location>
</feature>
<gene>
    <name evidence="2" type="ORF">OOU_Y34scaffold00170g1</name>
</gene>
<organism evidence="2">
    <name type="scientific">Pyricularia oryzae (strain Y34)</name>
    <name type="common">Rice blast fungus</name>
    <name type="synonym">Magnaporthe oryzae</name>
    <dbReference type="NCBI Taxonomy" id="1143189"/>
    <lineage>
        <taxon>Eukaryota</taxon>
        <taxon>Fungi</taxon>
        <taxon>Dikarya</taxon>
        <taxon>Ascomycota</taxon>
        <taxon>Pezizomycotina</taxon>
        <taxon>Sordariomycetes</taxon>
        <taxon>Sordariomycetidae</taxon>
        <taxon>Magnaporthales</taxon>
        <taxon>Pyriculariaceae</taxon>
        <taxon>Pyricularia</taxon>
    </lineage>
</organism>
<evidence type="ECO:0000256" key="1">
    <source>
        <dbReference type="SAM" id="MobiDB-lite"/>
    </source>
</evidence>
<dbReference type="Proteomes" id="UP000011086">
    <property type="component" value="Unassembled WGS sequence"/>
</dbReference>
<reference evidence="2" key="1">
    <citation type="journal article" date="2012" name="PLoS Genet.">
        <title>Comparative analysis of the genomes of two field isolates of the rice blast fungus Magnaporthe oryzae.</title>
        <authorList>
            <person name="Xue M."/>
            <person name="Yang J."/>
            <person name="Li Z."/>
            <person name="Hu S."/>
            <person name="Yao N."/>
            <person name="Dean R.A."/>
            <person name="Zhao W."/>
            <person name="Shen M."/>
            <person name="Zhang H."/>
            <person name="Li C."/>
            <person name="Liu L."/>
            <person name="Cao L."/>
            <person name="Xu X."/>
            <person name="Xing Y."/>
            <person name="Hsiang T."/>
            <person name="Zhang Z."/>
            <person name="Xu J.R."/>
            <person name="Peng Y.L."/>
        </authorList>
    </citation>
    <scope>NUCLEOTIDE SEQUENCE</scope>
    <source>
        <strain evidence="2">Y34</strain>
    </source>
</reference>
<name>A0AA97P7M9_PYRO3</name>
<dbReference type="EMBL" id="JH793357">
    <property type="protein sequence ID" value="ELQ43152.1"/>
    <property type="molecule type" value="Genomic_DNA"/>
</dbReference>
<sequence length="551" mass="61465">PGVRRARSDSLALWRVGDASEVESLIDKRSAAQVGSLIHDRPAYDSALPVFVPRRMLEAELYLVGLEIGLASFPTALKESSLFITTFNTKGLPEEGVKKREASPEIQMQPMENHMPLDSRIWAVSVCHNTLATIDSKATSSPHLENPTAQLAKYQALSPATLRWVDMRRATGSAAKPDRNNAFAIVLPAAAAGKQNLQQKHHGQGGARLIQKSTRVARPNLRLLARDLVNTAWVRVCEFGAKDFTTLHDKTHSSRDRGRSEPSERYSYVMSRAMYAGKALLASDPETDLQGRLWQFFETCGAAFGLNNEQPLSSLAFDAPWLRDLSATLSQQWCWMHTVLSRQHSDFSRLQLMSWFSAMEFAARAERSVMKNPGLLQVLLAFALVPDMAEVTPPPIDRFELTNGHLLNARVARDDIECFYRSFGRHSESDLPSIKTFIDIQSAWSRIKRQFHTWYDNLLFYKYLGEIARVAAKQQVAPSLKFSKPSRAIVQYGRDEKSEDYATQGGFISVAQVFSPSQPIPAPMQAPPPLHIKDAPMTGTSTSPAANLFDH</sequence>
<accession>A0AA97P7M9</accession>
<proteinExistence type="predicted"/>
<feature type="non-terminal residue" evidence="2">
    <location>
        <position position="1"/>
    </location>
</feature>
<dbReference type="AlphaFoldDB" id="A0AA97P7M9"/>
<evidence type="ECO:0000313" key="2">
    <source>
        <dbReference type="EMBL" id="ELQ43152.1"/>
    </source>
</evidence>